<gene>
    <name evidence="2" type="ORF">LK03_02820</name>
</gene>
<dbReference type="InterPro" id="IPR030379">
    <property type="entry name" value="G_SEPTIN_dom"/>
</dbReference>
<dbReference type="SUPFAM" id="SSF52540">
    <property type="entry name" value="P-loop containing nucleoside triphosphate hydrolases"/>
    <property type="match status" value="1"/>
</dbReference>
<keyword evidence="3" id="KW-1185">Reference proteome</keyword>
<evidence type="ECO:0000313" key="3">
    <source>
        <dbReference type="Proteomes" id="UP000029493"/>
    </source>
</evidence>
<dbReference type="CDD" id="cd00882">
    <property type="entry name" value="Ras_like_GTPase"/>
    <property type="match status" value="1"/>
</dbReference>
<dbReference type="eggNOG" id="COG3596">
    <property type="taxonomic scope" value="Bacteria"/>
</dbReference>
<evidence type="ECO:0000259" key="1">
    <source>
        <dbReference type="Pfam" id="PF00735"/>
    </source>
</evidence>
<dbReference type="RefSeq" id="WP_038410969.1">
    <property type="nucleotide sequence ID" value="NZ_CP009455.1"/>
</dbReference>
<reference evidence="2 3" key="1">
    <citation type="submission" date="2014-09" db="EMBL/GenBank/DDBJ databases">
        <authorList>
            <person name="Chan K.-G."/>
        </authorList>
    </citation>
    <scope>NUCLEOTIDE SEQUENCE [LARGE SCALE GENOMIC DNA]</scope>
    <source>
        <strain evidence="2 3">ND07</strain>
    </source>
</reference>
<dbReference type="EMBL" id="CP009455">
    <property type="protein sequence ID" value="AIR88237.1"/>
    <property type="molecule type" value="Genomic_DNA"/>
</dbReference>
<organism evidence="2 3">
    <name type="scientific">Pseudomonas cremoricolorata</name>
    <dbReference type="NCBI Taxonomy" id="157783"/>
    <lineage>
        <taxon>Bacteria</taxon>
        <taxon>Pseudomonadati</taxon>
        <taxon>Pseudomonadota</taxon>
        <taxon>Gammaproteobacteria</taxon>
        <taxon>Pseudomonadales</taxon>
        <taxon>Pseudomonadaceae</taxon>
        <taxon>Pseudomonas</taxon>
    </lineage>
</organism>
<sequence length="376" mass="42596">MDQFAINLIVLGKSGVGKSSFCNYLFDKPGLFETGSGKPVTTWEKNFQSHTFAHQGHLLNVFDSVGLEADNYGRWLDQFDRFMQQRRERPMEPETWIHGAFYVINASSARLEPVDLNLIKRIGQDAQIPLQVILTNADVAGDKVEALTREIHKLCPGVSVTPLCSVSVRKRGGQSTQAFGREEVLSLYLEQSHAFLSKRLAAMSCLNFKRVLMEMRNTMVSKIEKADLSLFKIADLDLDREIELPDFDEVFSDLRSFDDYLSSFGFVGDWGTSDELESAVTRVFDDFQSEMEGRFKEIEGGFESDSLMRKVGALFEAAKIILTLKSTLIGWLDEGFERVDAELDRLFVKYAEQDNFFARCLTPSVMVVKSKLFGIF</sequence>
<protein>
    <recommendedName>
        <fullName evidence="1">Septin-type G domain-containing protein</fullName>
    </recommendedName>
</protein>
<name>A0A089WP42_9PSED</name>
<dbReference type="Pfam" id="PF00735">
    <property type="entry name" value="Septin"/>
    <property type="match status" value="1"/>
</dbReference>
<evidence type="ECO:0000313" key="2">
    <source>
        <dbReference type="EMBL" id="AIR88237.1"/>
    </source>
</evidence>
<dbReference type="GO" id="GO:0005525">
    <property type="term" value="F:GTP binding"/>
    <property type="evidence" value="ECO:0007669"/>
    <property type="project" value="InterPro"/>
</dbReference>
<accession>A0A089WP42</accession>
<feature type="domain" description="Septin-type G" evidence="1">
    <location>
        <begin position="4"/>
        <end position="128"/>
    </location>
</feature>
<dbReference type="InterPro" id="IPR027417">
    <property type="entry name" value="P-loop_NTPase"/>
</dbReference>
<dbReference type="Proteomes" id="UP000029493">
    <property type="component" value="Chromosome"/>
</dbReference>
<dbReference type="Gene3D" id="3.40.50.300">
    <property type="entry name" value="P-loop containing nucleotide triphosphate hydrolases"/>
    <property type="match status" value="1"/>
</dbReference>
<dbReference type="STRING" id="157783.LK03_02820"/>
<dbReference type="KEGG" id="psw:LK03_02820"/>
<dbReference type="AlphaFoldDB" id="A0A089WP42"/>
<proteinExistence type="predicted"/>